<evidence type="ECO:0000313" key="6">
    <source>
        <dbReference type="EMBL" id="TYI64339.1"/>
    </source>
</evidence>
<proteinExistence type="inferred from homology"/>
<dbReference type="Pfam" id="PF00153">
    <property type="entry name" value="Mito_carr"/>
    <property type="match status" value="3"/>
</dbReference>
<reference evidence="6 7" key="1">
    <citation type="submission" date="2019-07" db="EMBL/GenBank/DDBJ databases">
        <title>WGS assembly of Gossypium mustelinum.</title>
        <authorList>
            <person name="Chen Z.J."/>
            <person name="Sreedasyam A."/>
            <person name="Ando A."/>
            <person name="Song Q."/>
            <person name="De L."/>
            <person name="Hulse-Kemp A."/>
            <person name="Ding M."/>
            <person name="Ye W."/>
            <person name="Kirkbride R."/>
            <person name="Jenkins J."/>
            <person name="Plott C."/>
            <person name="Lovell J."/>
            <person name="Lin Y.-M."/>
            <person name="Vaughn R."/>
            <person name="Liu B."/>
            <person name="Li W."/>
            <person name="Simpson S."/>
            <person name="Scheffler B."/>
            <person name="Saski C."/>
            <person name="Grover C."/>
            <person name="Hu G."/>
            <person name="Conover J."/>
            <person name="Carlson J."/>
            <person name="Shu S."/>
            <person name="Boston L."/>
            <person name="Williams M."/>
            <person name="Peterson D."/>
            <person name="Mcgee K."/>
            <person name="Jones D."/>
            <person name="Wendel J."/>
            <person name="Stelly D."/>
            <person name="Grimwood J."/>
            <person name="Schmutz J."/>
        </authorList>
    </citation>
    <scope>NUCLEOTIDE SEQUENCE [LARGE SCALE GENOMIC DNA]</scope>
    <source>
        <strain evidence="6">1408120.09</strain>
    </source>
</reference>
<evidence type="ECO:0000256" key="3">
    <source>
        <dbReference type="ARBA" id="ARBA00023136"/>
    </source>
</evidence>
<organism evidence="6 7">
    <name type="scientific">Gossypium mustelinum</name>
    <name type="common">Cotton</name>
    <name type="synonym">Gossypium caicoense</name>
    <dbReference type="NCBI Taxonomy" id="34275"/>
    <lineage>
        <taxon>Eukaryota</taxon>
        <taxon>Viridiplantae</taxon>
        <taxon>Streptophyta</taxon>
        <taxon>Embryophyta</taxon>
        <taxon>Tracheophyta</taxon>
        <taxon>Spermatophyta</taxon>
        <taxon>Magnoliopsida</taxon>
        <taxon>eudicotyledons</taxon>
        <taxon>Gunneridae</taxon>
        <taxon>Pentapetalae</taxon>
        <taxon>rosids</taxon>
        <taxon>malvids</taxon>
        <taxon>Malvales</taxon>
        <taxon>Malvaceae</taxon>
        <taxon>Malvoideae</taxon>
        <taxon>Gossypium</taxon>
    </lineage>
</organism>
<dbReference type="InterPro" id="IPR018108">
    <property type="entry name" value="MCP_transmembrane"/>
</dbReference>
<keyword evidence="5" id="KW-0813">Transport</keyword>
<keyword evidence="7" id="KW-1185">Reference proteome</keyword>
<gene>
    <name evidence="6" type="ORF">E1A91_D09G082100v1</name>
</gene>
<feature type="repeat" description="Solcar" evidence="4">
    <location>
        <begin position="25"/>
        <end position="111"/>
    </location>
</feature>
<evidence type="ECO:0008006" key="8">
    <source>
        <dbReference type="Google" id="ProtNLM"/>
    </source>
</evidence>
<keyword evidence="3 4" id="KW-0472">Membrane</keyword>
<accession>A0A5D2TGW6</accession>
<dbReference type="EMBL" id="CM017657">
    <property type="protein sequence ID" value="TYI64339.1"/>
    <property type="molecule type" value="Genomic_DNA"/>
</dbReference>
<dbReference type="SUPFAM" id="SSF103506">
    <property type="entry name" value="Mitochondrial carrier"/>
    <property type="match status" value="1"/>
</dbReference>
<sequence length="320" mass="35319">MALETESVTRDKLSLADTEIDWARLDKTRFHVIGAVLFTVQQALIHPTAVVKTRMQVADSRLAHMPGMVVFKDILRNDGIPGVFRGFGTSAIGSLPGRVLALTSLEMSKDMMLKYTQGLNMPETTRIGVANGVAGMFSSLISSLYFVPLEVICQRLIVQGLPGATFYIDPFDVARKVIKAEGFRGLYRGFGLTALTNSPAVALWWGAYGAAQRIIWRDDSEKKPSHMEMMAVQATAGMVAGACSSVITTPIDTVKTRLQVIDDYGVARPSVLKTTKILLKEDGWWGFYRGFGPRFLNMSLYGTTMIVTYELIKRLSIKHI</sequence>
<dbReference type="Proteomes" id="UP000323597">
    <property type="component" value="Chromosome D09"/>
</dbReference>
<evidence type="ECO:0000256" key="2">
    <source>
        <dbReference type="ARBA" id="ARBA00022692"/>
    </source>
</evidence>
<dbReference type="GO" id="GO:0016020">
    <property type="term" value="C:membrane"/>
    <property type="evidence" value="ECO:0007669"/>
    <property type="project" value="UniProtKB-SubCell"/>
</dbReference>
<evidence type="ECO:0000313" key="7">
    <source>
        <dbReference type="Proteomes" id="UP000323597"/>
    </source>
</evidence>
<protein>
    <recommendedName>
        <fullName evidence="8">Mitochondrial carrier protein</fullName>
    </recommendedName>
</protein>
<evidence type="ECO:0000256" key="1">
    <source>
        <dbReference type="ARBA" id="ARBA00004141"/>
    </source>
</evidence>
<dbReference type="Gene3D" id="1.50.40.10">
    <property type="entry name" value="Mitochondrial carrier domain"/>
    <property type="match status" value="1"/>
</dbReference>
<dbReference type="AlphaFoldDB" id="A0A5D2TGW6"/>
<dbReference type="PANTHER" id="PTHR46080">
    <property type="entry name" value="MITOCHONDRIAL SUBSTRATE CARRIER FAMILY PROTEIN J"/>
    <property type="match status" value="1"/>
</dbReference>
<evidence type="ECO:0000256" key="4">
    <source>
        <dbReference type="PROSITE-ProRule" id="PRU00282"/>
    </source>
</evidence>
<dbReference type="PANTHER" id="PTHR46080:SF5">
    <property type="entry name" value="OS01G0329400 PROTEIN"/>
    <property type="match status" value="1"/>
</dbReference>
<comment type="subcellular location">
    <subcellularLocation>
        <location evidence="1">Membrane</location>
        <topology evidence="1">Multi-pass membrane protein</topology>
    </subcellularLocation>
</comment>
<feature type="repeat" description="Solcar" evidence="4">
    <location>
        <begin position="228"/>
        <end position="315"/>
    </location>
</feature>
<comment type="similarity">
    <text evidence="5">Belongs to the mitochondrial carrier (TC 2.A.29) family.</text>
</comment>
<feature type="repeat" description="Solcar" evidence="4">
    <location>
        <begin position="126"/>
        <end position="214"/>
    </location>
</feature>
<evidence type="ECO:0000256" key="5">
    <source>
        <dbReference type="RuleBase" id="RU000488"/>
    </source>
</evidence>
<dbReference type="InterPro" id="IPR023395">
    <property type="entry name" value="MCP_dom_sf"/>
</dbReference>
<dbReference type="PROSITE" id="PS50920">
    <property type="entry name" value="SOLCAR"/>
    <property type="match status" value="3"/>
</dbReference>
<name>A0A5D2TGW6_GOSMU</name>
<keyword evidence="2 4" id="KW-0812">Transmembrane</keyword>